<dbReference type="Proteomes" id="UP000075312">
    <property type="component" value="Unassembled WGS sequence"/>
</dbReference>
<proteinExistence type="predicted"/>
<dbReference type="EMBL" id="LHZY01000008">
    <property type="protein sequence ID" value="KXV72256.1"/>
    <property type="molecule type" value="Genomic_DNA"/>
</dbReference>
<reference evidence="1 2" key="1">
    <citation type="submission" date="2015-06" db="EMBL/GenBank/DDBJ databases">
        <title>Improved classification and identification of acetic acid bacteria using matrix-assisted laser desorption/ionization time-of-flight mass spectrometry; Gluconobacter nephelii and Gluconobacter uchimurae are later heterotypic synonyms of Gluconobacter japonicus and Gluconobacter oxydans, respectively.</title>
        <authorList>
            <person name="Li L."/>
            <person name="Cleenwerck I."/>
            <person name="De Vuyst L."/>
            <person name="Vandamme P."/>
        </authorList>
    </citation>
    <scope>NUCLEOTIDE SEQUENCE [LARGE SCALE GENOMIC DNA]</scope>
    <source>
        <strain evidence="1 2">LMG 1608</strain>
    </source>
</reference>
<dbReference type="AlphaFoldDB" id="A0A149UWP6"/>
<dbReference type="PATRIC" id="fig|178900.6.peg.445"/>
<gene>
    <name evidence="1" type="ORF">AD952_05105</name>
</gene>
<sequence length="123" mass="13348">MSLQGLLIADPEALACSPARIFHGTKSPTKENGGLHGRAAISWPQIDRGQKRMDKLRSENTYQFRQHNEGGSVMTVGKKVALVVLVAFTLSGCKNFYHSSCPGYAGENPEARDGIKSVIQTCN</sequence>
<accession>A0A149UWP6</accession>
<evidence type="ECO:0000313" key="1">
    <source>
        <dbReference type="EMBL" id="KXV72256.1"/>
    </source>
</evidence>
<name>A0A149UWP6_9PROT</name>
<protein>
    <submittedName>
        <fullName evidence="1">Uncharacterized protein</fullName>
    </submittedName>
</protein>
<comment type="caution">
    <text evidence="1">The sequence shown here is derived from an EMBL/GenBank/DDBJ whole genome shotgun (WGS) entry which is preliminary data.</text>
</comment>
<organism evidence="1 2">
    <name type="scientific">Acetobacter cerevisiae</name>
    <dbReference type="NCBI Taxonomy" id="178900"/>
    <lineage>
        <taxon>Bacteria</taxon>
        <taxon>Pseudomonadati</taxon>
        <taxon>Pseudomonadota</taxon>
        <taxon>Alphaproteobacteria</taxon>
        <taxon>Acetobacterales</taxon>
        <taxon>Acetobacteraceae</taxon>
        <taxon>Acetobacter</taxon>
    </lineage>
</organism>
<evidence type="ECO:0000313" key="2">
    <source>
        <dbReference type="Proteomes" id="UP000075312"/>
    </source>
</evidence>